<protein>
    <submittedName>
        <fullName evidence="1">Uncharacterized protein</fullName>
    </submittedName>
</protein>
<evidence type="ECO:0000313" key="1">
    <source>
        <dbReference type="EMBL" id="KAK4005636.1"/>
    </source>
</evidence>
<dbReference type="Proteomes" id="UP001234178">
    <property type="component" value="Unassembled WGS sequence"/>
</dbReference>
<organism evidence="1 2">
    <name type="scientific">Daphnia magna</name>
    <dbReference type="NCBI Taxonomy" id="35525"/>
    <lineage>
        <taxon>Eukaryota</taxon>
        <taxon>Metazoa</taxon>
        <taxon>Ecdysozoa</taxon>
        <taxon>Arthropoda</taxon>
        <taxon>Crustacea</taxon>
        <taxon>Branchiopoda</taxon>
        <taxon>Diplostraca</taxon>
        <taxon>Cladocera</taxon>
        <taxon>Anomopoda</taxon>
        <taxon>Daphniidae</taxon>
        <taxon>Daphnia</taxon>
    </lineage>
</organism>
<gene>
    <name evidence="1" type="ORF">OUZ56_007336</name>
</gene>
<sequence>MTSLLAVCFRVYMTDEERCQVDKNGAGNIWPYELAASQLPWMSKHTNNGETKMNSKIEFVSRPQLQCVPGYP</sequence>
<comment type="caution">
    <text evidence="1">The sequence shown here is derived from an EMBL/GenBank/DDBJ whole genome shotgun (WGS) entry which is preliminary data.</text>
</comment>
<proteinExistence type="predicted"/>
<name>A0ABQ9YYF4_9CRUS</name>
<dbReference type="EMBL" id="JAOYFB010000001">
    <property type="protein sequence ID" value="KAK4005636.1"/>
    <property type="molecule type" value="Genomic_DNA"/>
</dbReference>
<accession>A0ABQ9YYF4</accession>
<reference evidence="1 2" key="1">
    <citation type="journal article" date="2023" name="Nucleic Acids Res.">
        <title>The hologenome of Daphnia magna reveals possible DNA methylation and microbiome-mediated evolution of the host genome.</title>
        <authorList>
            <person name="Chaturvedi A."/>
            <person name="Li X."/>
            <person name="Dhandapani V."/>
            <person name="Marshall H."/>
            <person name="Kissane S."/>
            <person name="Cuenca-Cambronero M."/>
            <person name="Asole G."/>
            <person name="Calvet F."/>
            <person name="Ruiz-Romero M."/>
            <person name="Marangio P."/>
            <person name="Guigo R."/>
            <person name="Rago D."/>
            <person name="Mirbahai L."/>
            <person name="Eastwood N."/>
            <person name="Colbourne J.K."/>
            <person name="Zhou J."/>
            <person name="Mallon E."/>
            <person name="Orsini L."/>
        </authorList>
    </citation>
    <scope>NUCLEOTIDE SEQUENCE [LARGE SCALE GENOMIC DNA]</scope>
    <source>
        <strain evidence="1">LRV0_1</strain>
    </source>
</reference>
<keyword evidence="2" id="KW-1185">Reference proteome</keyword>
<evidence type="ECO:0000313" key="2">
    <source>
        <dbReference type="Proteomes" id="UP001234178"/>
    </source>
</evidence>